<keyword evidence="13" id="KW-1185">Reference proteome</keyword>
<dbReference type="Pfam" id="PF06974">
    <property type="entry name" value="WS_DGAT_C"/>
    <property type="match status" value="1"/>
</dbReference>
<dbReference type="EMBL" id="JBBJCI010000141">
    <property type="protein sequence ID" value="KAK7242609.1"/>
    <property type="molecule type" value="Genomic_DNA"/>
</dbReference>
<feature type="transmembrane region" description="Helical" evidence="9">
    <location>
        <begin position="195"/>
        <end position="215"/>
    </location>
</feature>
<reference evidence="12 13" key="1">
    <citation type="submission" date="2024-03" db="EMBL/GenBank/DDBJ databases">
        <title>Aureococcus anophagefferens CCMP1851 and Kratosvirus quantuckense: Draft genome of a second virus-susceptible host strain in the model system.</title>
        <authorList>
            <person name="Chase E."/>
            <person name="Truchon A.R."/>
            <person name="Schepens W."/>
            <person name="Wilhelm S.W."/>
        </authorList>
    </citation>
    <scope>NUCLEOTIDE SEQUENCE [LARGE SCALE GENOMIC DNA]</scope>
    <source>
        <strain evidence="12 13">CCMP1851</strain>
    </source>
</reference>
<feature type="region of interest" description="Disordered" evidence="8">
    <location>
        <begin position="74"/>
        <end position="123"/>
    </location>
</feature>
<keyword evidence="9" id="KW-0472">Membrane</keyword>
<keyword evidence="9" id="KW-0812">Transmembrane</keyword>
<organism evidence="12 13">
    <name type="scientific">Aureococcus anophagefferens</name>
    <name type="common">Harmful bloom alga</name>
    <dbReference type="NCBI Taxonomy" id="44056"/>
    <lineage>
        <taxon>Eukaryota</taxon>
        <taxon>Sar</taxon>
        <taxon>Stramenopiles</taxon>
        <taxon>Ochrophyta</taxon>
        <taxon>Pelagophyceae</taxon>
        <taxon>Pelagomonadales</taxon>
        <taxon>Pelagomonadaceae</taxon>
        <taxon>Aureococcus</taxon>
    </lineage>
</organism>
<evidence type="ECO:0008006" key="14">
    <source>
        <dbReference type="Google" id="ProtNLM"/>
    </source>
</evidence>
<evidence type="ECO:0000256" key="6">
    <source>
        <dbReference type="ARBA" id="ARBA00047604"/>
    </source>
</evidence>
<comment type="catalytic activity">
    <reaction evidence="6">
        <text>a long chain fatty alcohol + a fatty acyl-CoA = a long-chain alcohol wax ester + CoA</text>
        <dbReference type="Rhea" id="RHEA:38443"/>
        <dbReference type="ChEBI" id="CHEBI:17135"/>
        <dbReference type="ChEBI" id="CHEBI:57287"/>
        <dbReference type="ChEBI" id="CHEBI:77636"/>
        <dbReference type="ChEBI" id="CHEBI:235323"/>
        <dbReference type="EC" id="2.3.1.75"/>
    </reaction>
</comment>
<comment type="pathway">
    <text evidence="2">Lipid metabolism.</text>
</comment>
<dbReference type="Proteomes" id="UP001363151">
    <property type="component" value="Unassembled WGS sequence"/>
</dbReference>
<accession>A0ABR1G1U8</accession>
<dbReference type="PANTHER" id="PTHR31650">
    <property type="entry name" value="O-ACYLTRANSFERASE (WSD1-LIKE) FAMILY PROTEIN"/>
    <property type="match status" value="1"/>
</dbReference>
<evidence type="ECO:0000259" key="11">
    <source>
        <dbReference type="Pfam" id="PF06974"/>
    </source>
</evidence>
<evidence type="ECO:0000256" key="3">
    <source>
        <dbReference type="ARBA" id="ARBA00022679"/>
    </source>
</evidence>
<evidence type="ECO:0000256" key="8">
    <source>
        <dbReference type="SAM" id="MobiDB-lite"/>
    </source>
</evidence>
<comment type="catalytic activity">
    <reaction evidence="7">
        <text>an acyl-CoA + a 1,2-diacyl-sn-glycerol = a triacyl-sn-glycerol + CoA</text>
        <dbReference type="Rhea" id="RHEA:10868"/>
        <dbReference type="ChEBI" id="CHEBI:17815"/>
        <dbReference type="ChEBI" id="CHEBI:57287"/>
        <dbReference type="ChEBI" id="CHEBI:58342"/>
        <dbReference type="ChEBI" id="CHEBI:64615"/>
        <dbReference type="EC" id="2.3.1.20"/>
    </reaction>
</comment>
<feature type="domain" description="O-acyltransferase WSD1 C-terminal" evidence="11">
    <location>
        <begin position="511"/>
        <end position="645"/>
    </location>
</feature>
<evidence type="ECO:0000313" key="13">
    <source>
        <dbReference type="Proteomes" id="UP001363151"/>
    </source>
</evidence>
<feature type="domain" description="O-acyltransferase WSD1-like N-terminal" evidence="10">
    <location>
        <begin position="260"/>
        <end position="465"/>
    </location>
</feature>
<dbReference type="PANTHER" id="PTHR31650:SF1">
    <property type="entry name" value="WAX ESTER SYNTHASE_DIACYLGLYCEROL ACYLTRANSFERASE 4-RELATED"/>
    <property type="match status" value="1"/>
</dbReference>
<dbReference type="InterPro" id="IPR045034">
    <property type="entry name" value="O-acyltransferase_WSD1-like"/>
</dbReference>
<comment type="similarity">
    <text evidence="5">In the N-terminal section; belongs to the long-chain O-acyltransferase family.</text>
</comment>
<dbReference type="InterPro" id="IPR004255">
    <property type="entry name" value="O-acyltransferase_WSD1_N"/>
</dbReference>
<evidence type="ECO:0000256" key="9">
    <source>
        <dbReference type="SAM" id="Phobius"/>
    </source>
</evidence>
<comment type="caution">
    <text evidence="12">The sequence shown here is derived from an EMBL/GenBank/DDBJ whole genome shotgun (WGS) entry which is preliminary data.</text>
</comment>
<evidence type="ECO:0000256" key="5">
    <source>
        <dbReference type="ARBA" id="ARBA00024360"/>
    </source>
</evidence>
<evidence type="ECO:0000256" key="1">
    <source>
        <dbReference type="ARBA" id="ARBA00004771"/>
    </source>
</evidence>
<keyword evidence="4" id="KW-0012">Acyltransferase</keyword>
<proteinExistence type="inferred from homology"/>
<dbReference type="SUPFAM" id="SSF52777">
    <property type="entry name" value="CoA-dependent acyltransferases"/>
    <property type="match status" value="1"/>
</dbReference>
<name>A0ABR1G1U8_AURAN</name>
<evidence type="ECO:0000259" key="10">
    <source>
        <dbReference type="Pfam" id="PF03007"/>
    </source>
</evidence>
<dbReference type="InterPro" id="IPR009721">
    <property type="entry name" value="O-acyltransferase_WSD1_C"/>
</dbReference>
<dbReference type="Pfam" id="PF03007">
    <property type="entry name" value="WS_DGAT_cat"/>
    <property type="match status" value="1"/>
</dbReference>
<comment type="pathway">
    <text evidence="1">Glycerolipid metabolism; triacylglycerol biosynthesis.</text>
</comment>
<evidence type="ECO:0000313" key="12">
    <source>
        <dbReference type="EMBL" id="KAK7242609.1"/>
    </source>
</evidence>
<sequence>MRALVIFSPGGDQARVTGFFLTSQGVLSPVPVALPQAAILKVGRASPSRTSATSANLPSTQSIVFESGGSPFLLARDGAEAAPPQPDAAPPPPDAAPPRPDAAPQPDAGGVPESKAGDAPEEEYESAAEAYLRECEKWDPSLPGGGLKPDKPMSAFWGRYKDVELALSRTYVTPLVWWMIANLSFVAWRYSRYEVFGAFALAWRVCLALFLALAWHTEPDIDTSLQDRALMKIKELLGGAAPVGGQITVAMHVDELPTAQAVRDLFEPVAAKHERFHKVPDHVGKYMWECTFKKPSYSYHVKDHVAERTSPLPIDEAVQALANEELPEGRPLWRFELLEGSDGKAVVMRVNHVTGDGLRLLKIGNKVLEFEDGSPATIAALEKMSKNKDKTWADKPSKFSILCDVLTAATMSLLPNETSDAFHAPGTIFDGAAPRAHVLRATVPLADVLAIRSRLAAGATLNDVILTAFCGAARNYASTVGRPGAANALVRALVAISMPDDRDRLDWETYNDFVMPSTKLPVFVEDRGRRLAEVQASMRALKKSRAGFIQAVIVAIFEKFGLEKLAGGAQRDVFAKHSLVYSNLPGYEKPVFFAKSKIAKFGVFFPNMISQVVFFSYDGTLSLSVSTDATYVTEPHLLNELFAAEVAAWKTELEKLD</sequence>
<evidence type="ECO:0000256" key="2">
    <source>
        <dbReference type="ARBA" id="ARBA00005189"/>
    </source>
</evidence>
<keyword evidence="3" id="KW-0808">Transferase</keyword>
<feature type="transmembrane region" description="Helical" evidence="9">
    <location>
        <begin position="171"/>
        <end position="188"/>
    </location>
</feature>
<evidence type="ECO:0000256" key="7">
    <source>
        <dbReference type="ARBA" id="ARBA00048109"/>
    </source>
</evidence>
<feature type="compositionally biased region" description="Pro residues" evidence="8">
    <location>
        <begin position="83"/>
        <end position="103"/>
    </location>
</feature>
<protein>
    <recommendedName>
        <fullName evidence="14">Diacylglycerol O-acyltransferase</fullName>
    </recommendedName>
</protein>
<keyword evidence="9" id="KW-1133">Transmembrane helix</keyword>
<gene>
    <name evidence="12" type="ORF">SO694_0001611</name>
</gene>
<evidence type="ECO:0000256" key="4">
    <source>
        <dbReference type="ARBA" id="ARBA00023315"/>
    </source>
</evidence>